<dbReference type="Gene3D" id="3.40.30.10">
    <property type="entry name" value="Glutaredoxin"/>
    <property type="match status" value="1"/>
</dbReference>
<dbReference type="RefSeq" id="WP_096829451.1">
    <property type="nucleotide sequence ID" value="NZ_NXIB02000021.1"/>
</dbReference>
<accession>A0A2G4F3V5</accession>
<dbReference type="InterPro" id="IPR036249">
    <property type="entry name" value="Thioredoxin-like_sf"/>
</dbReference>
<evidence type="ECO:0000313" key="3">
    <source>
        <dbReference type="Proteomes" id="UP000226442"/>
    </source>
</evidence>
<evidence type="ECO:0000313" key="2">
    <source>
        <dbReference type="EMBL" id="PHX56415.1"/>
    </source>
</evidence>
<feature type="compositionally biased region" description="Pro residues" evidence="1">
    <location>
        <begin position="47"/>
        <end position="59"/>
    </location>
</feature>
<organism evidence="2 3">
    <name type="scientific">Tychonema bourrellyi FEM_GT703</name>
    <dbReference type="NCBI Taxonomy" id="2040638"/>
    <lineage>
        <taxon>Bacteria</taxon>
        <taxon>Bacillati</taxon>
        <taxon>Cyanobacteriota</taxon>
        <taxon>Cyanophyceae</taxon>
        <taxon>Oscillatoriophycideae</taxon>
        <taxon>Oscillatoriales</taxon>
        <taxon>Microcoleaceae</taxon>
        <taxon>Tychonema</taxon>
    </lineage>
</organism>
<keyword evidence="3" id="KW-1185">Reference proteome</keyword>
<dbReference type="PANTHER" id="PTHR34573">
    <property type="entry name" value="VKC DOMAIN-CONTAINING PROTEIN"/>
    <property type="match status" value="1"/>
</dbReference>
<gene>
    <name evidence="2" type="ORF">CP500_005665</name>
</gene>
<dbReference type="EMBL" id="NXIB02000021">
    <property type="protein sequence ID" value="PHX56415.1"/>
    <property type="molecule type" value="Genomic_DNA"/>
</dbReference>
<dbReference type="OrthoDB" id="185994at2"/>
<evidence type="ECO:0008006" key="4">
    <source>
        <dbReference type="Google" id="ProtNLM"/>
    </source>
</evidence>
<sequence length="178" mass="19382">MRLSKINLCAIGIFLTLGIFVTAKADRGIAQFSFSNKSTQNLAQTPPSLPSASPAPFPSPVMEKEGPPLTTESGPDQIALAAHLQTIKAKMYGAYWCPHCHTQQELFGKQAFTAVTYIECDPRGKDAQPDLCKAANIKAYPSWEIRGKYYTGTQSLAKLAILSGYKGSRNFQQQVPSP</sequence>
<feature type="region of interest" description="Disordered" evidence="1">
    <location>
        <begin position="39"/>
        <end position="74"/>
    </location>
</feature>
<evidence type="ECO:0000256" key="1">
    <source>
        <dbReference type="SAM" id="MobiDB-lite"/>
    </source>
</evidence>
<dbReference type="SUPFAM" id="SSF52833">
    <property type="entry name" value="Thioredoxin-like"/>
    <property type="match status" value="1"/>
</dbReference>
<name>A0A2G4F3V5_9CYAN</name>
<comment type="caution">
    <text evidence="2">The sequence shown here is derived from an EMBL/GenBank/DDBJ whole genome shotgun (WGS) entry which is preliminary data.</text>
</comment>
<dbReference type="PANTHER" id="PTHR34573:SF1">
    <property type="entry name" value="VITAMIN K EPOXIDE REDUCTASE DOMAIN-CONTAINING PROTEIN"/>
    <property type="match status" value="1"/>
</dbReference>
<dbReference type="AlphaFoldDB" id="A0A2G4F3V5"/>
<protein>
    <recommendedName>
        <fullName evidence="4">Thioredoxin domain-containing protein</fullName>
    </recommendedName>
</protein>
<reference evidence="2" key="1">
    <citation type="submission" date="2017-10" db="EMBL/GenBank/DDBJ databases">
        <title>Draft genome sequence of the planktic cyanobacteria Tychonema bourrellyi isolated from alpine lentic freshwater.</title>
        <authorList>
            <person name="Tett A."/>
            <person name="Armanini F."/>
            <person name="Asnicar F."/>
            <person name="Boscaini A."/>
            <person name="Pasolli E."/>
            <person name="Zolfo M."/>
            <person name="Donati C."/>
            <person name="Salmaso N."/>
            <person name="Segata N."/>
        </authorList>
    </citation>
    <scope>NUCLEOTIDE SEQUENCE</scope>
    <source>
        <strain evidence="2">FEM_GT703</strain>
    </source>
</reference>
<dbReference type="Proteomes" id="UP000226442">
    <property type="component" value="Unassembled WGS sequence"/>
</dbReference>
<proteinExistence type="predicted"/>